<evidence type="ECO:0000313" key="1">
    <source>
        <dbReference type="EMBL" id="SHN18659.1"/>
    </source>
</evidence>
<protein>
    <submittedName>
        <fullName evidence="1">Uncharacterized protein</fullName>
    </submittedName>
</protein>
<gene>
    <name evidence="1" type="ORF">SAMN05216269_12010</name>
</gene>
<accession>A0A1M7PMZ4</accession>
<reference evidence="2" key="1">
    <citation type="submission" date="2016-11" db="EMBL/GenBank/DDBJ databases">
        <authorList>
            <person name="Varghese N."/>
            <person name="Submissions S."/>
        </authorList>
    </citation>
    <scope>NUCLEOTIDE SEQUENCE [LARGE SCALE GENOMIC DNA]</scope>
    <source>
        <strain evidence="2">CGMCC 1.2749</strain>
    </source>
</reference>
<keyword evidence="2" id="KW-1185">Reference proteome</keyword>
<dbReference type="EMBL" id="FRCL01000020">
    <property type="protein sequence ID" value="SHN18659.1"/>
    <property type="molecule type" value="Genomic_DNA"/>
</dbReference>
<evidence type="ECO:0000313" key="2">
    <source>
        <dbReference type="Proteomes" id="UP000184092"/>
    </source>
</evidence>
<dbReference type="STRING" id="178356.SAMN05216269_12010"/>
<proteinExistence type="predicted"/>
<dbReference type="Proteomes" id="UP000184092">
    <property type="component" value="Unassembled WGS sequence"/>
</dbReference>
<name>A0A1M7PMZ4_9FLAO</name>
<dbReference type="AlphaFoldDB" id="A0A1M7PMZ4"/>
<sequence length="246" mass="29155">MKFTLLILLLFAKSCQSQDIEQKSKEKNNKIIVEFTEPIKGFNAKIFWTIKDSISDIDNRIVGTAILELERQNDKTKFKINYQSYSISDSICSLKVYEGFKKSDIPNIIQTNYSTEGRPDFYFKDINFDNVEELIITETGLEEYNAPVYRVFEFQNNELIELKDFPSISLHEGKGNIDYEKKEITTKDYYSCCEYEEDFYKYEKNNKEQFVYFKTLHHMIDPNTENEEIIIKEKGKADIKIFKKKQ</sequence>
<organism evidence="1 2">
    <name type="scientific">Flavobacterium xinjiangense</name>
    <dbReference type="NCBI Taxonomy" id="178356"/>
    <lineage>
        <taxon>Bacteria</taxon>
        <taxon>Pseudomonadati</taxon>
        <taxon>Bacteroidota</taxon>
        <taxon>Flavobacteriia</taxon>
        <taxon>Flavobacteriales</taxon>
        <taxon>Flavobacteriaceae</taxon>
        <taxon>Flavobacterium</taxon>
    </lineage>
</organism>